<sequence>MSRREKPEFHFCRFVTAFARCPKWSHISQNPKPAIGHQGHTFIDLNAWWDYTKLYSLMSLNSISGMTVVVCPVSIESKVQSDHYYGLI</sequence>
<evidence type="ECO:0000313" key="1">
    <source>
        <dbReference type="EMBL" id="GFQ85659.1"/>
    </source>
</evidence>
<dbReference type="EMBL" id="BMAO01003369">
    <property type="protein sequence ID" value="GFQ87329.1"/>
    <property type="molecule type" value="Genomic_DNA"/>
</dbReference>
<name>A0A8X6HFJ9_TRICU</name>
<proteinExistence type="predicted"/>
<evidence type="ECO:0000313" key="3">
    <source>
        <dbReference type="Proteomes" id="UP000887116"/>
    </source>
</evidence>
<gene>
    <name evidence="2" type="ORF">TNCT_437681</name>
    <name evidence="1" type="ORF">TNCT_53301</name>
</gene>
<dbReference type="EMBL" id="BMAO01003096">
    <property type="protein sequence ID" value="GFQ85659.1"/>
    <property type="molecule type" value="Genomic_DNA"/>
</dbReference>
<keyword evidence="3" id="KW-1185">Reference proteome</keyword>
<organism evidence="1 3">
    <name type="scientific">Trichonephila clavata</name>
    <name type="common">Joro spider</name>
    <name type="synonym">Nephila clavata</name>
    <dbReference type="NCBI Taxonomy" id="2740835"/>
    <lineage>
        <taxon>Eukaryota</taxon>
        <taxon>Metazoa</taxon>
        <taxon>Ecdysozoa</taxon>
        <taxon>Arthropoda</taxon>
        <taxon>Chelicerata</taxon>
        <taxon>Arachnida</taxon>
        <taxon>Araneae</taxon>
        <taxon>Araneomorphae</taxon>
        <taxon>Entelegynae</taxon>
        <taxon>Araneoidea</taxon>
        <taxon>Nephilidae</taxon>
        <taxon>Trichonephila</taxon>
    </lineage>
</organism>
<evidence type="ECO:0000313" key="2">
    <source>
        <dbReference type="EMBL" id="GFQ87329.1"/>
    </source>
</evidence>
<dbReference type="AlphaFoldDB" id="A0A8X6HFJ9"/>
<accession>A0A8X6HFJ9</accession>
<comment type="caution">
    <text evidence="1">The sequence shown here is derived from an EMBL/GenBank/DDBJ whole genome shotgun (WGS) entry which is preliminary data.</text>
</comment>
<dbReference type="Proteomes" id="UP000887116">
    <property type="component" value="Unassembled WGS sequence"/>
</dbReference>
<reference evidence="1" key="1">
    <citation type="submission" date="2020-07" db="EMBL/GenBank/DDBJ databases">
        <title>Multicomponent nature underlies the extraordinary mechanical properties of spider dragline silk.</title>
        <authorList>
            <person name="Kono N."/>
            <person name="Nakamura H."/>
            <person name="Mori M."/>
            <person name="Yoshida Y."/>
            <person name="Ohtoshi R."/>
            <person name="Malay A.D."/>
            <person name="Moran D.A.P."/>
            <person name="Tomita M."/>
            <person name="Numata K."/>
            <person name="Arakawa K."/>
        </authorList>
    </citation>
    <scope>NUCLEOTIDE SEQUENCE</scope>
</reference>
<protein>
    <submittedName>
        <fullName evidence="1">Uncharacterized protein</fullName>
    </submittedName>
</protein>